<dbReference type="InterPro" id="IPR036397">
    <property type="entry name" value="RNaseH_sf"/>
</dbReference>
<evidence type="ECO:0000313" key="8">
    <source>
        <dbReference type="EMBL" id="OXA44383.1"/>
    </source>
</evidence>
<dbReference type="SUPFAM" id="SSF56672">
    <property type="entry name" value="DNA/RNA polymerases"/>
    <property type="match status" value="1"/>
</dbReference>
<dbReference type="Gene3D" id="3.10.20.370">
    <property type="match status" value="1"/>
</dbReference>
<keyword evidence="1" id="KW-0808">Transferase</keyword>
<dbReference type="InterPro" id="IPR012337">
    <property type="entry name" value="RNaseH-like_sf"/>
</dbReference>
<dbReference type="CDD" id="cd09274">
    <property type="entry name" value="RNase_HI_RT_Ty3"/>
    <property type="match status" value="1"/>
</dbReference>
<dbReference type="PANTHER" id="PTHR37984:SF5">
    <property type="entry name" value="PROTEIN NYNRIN-LIKE"/>
    <property type="match status" value="1"/>
</dbReference>
<evidence type="ECO:0000256" key="4">
    <source>
        <dbReference type="ARBA" id="ARBA00022759"/>
    </source>
</evidence>
<gene>
    <name evidence="8" type="ORF">Fcan01_21020</name>
</gene>
<dbReference type="InterPro" id="IPR041373">
    <property type="entry name" value="RT_RNaseH"/>
</dbReference>
<dbReference type="OrthoDB" id="5978043at2759"/>
<feature type="domain" description="Reverse transcriptase" evidence="7">
    <location>
        <begin position="139"/>
        <end position="324"/>
    </location>
</feature>
<dbReference type="STRING" id="158441.A0A226DGM3"/>
<dbReference type="InterPro" id="IPR000477">
    <property type="entry name" value="RT_dom"/>
</dbReference>
<reference evidence="8 9" key="1">
    <citation type="submission" date="2015-12" db="EMBL/GenBank/DDBJ databases">
        <title>The genome of Folsomia candida.</title>
        <authorList>
            <person name="Faddeeva A."/>
            <person name="Derks M.F."/>
            <person name="Anvar Y."/>
            <person name="Smit S."/>
            <person name="Van Straalen N."/>
            <person name="Roelofs D."/>
        </authorList>
    </citation>
    <scope>NUCLEOTIDE SEQUENCE [LARGE SCALE GENOMIC DNA]</scope>
    <source>
        <strain evidence="8 9">VU population</strain>
        <tissue evidence="8">Whole body</tissue>
    </source>
</reference>
<dbReference type="AlphaFoldDB" id="A0A226DGM3"/>
<sequence>MNITDKKIVLKKGTKIAEIHVFADIPIEETSFTTDHEITKNTQESNLLQSIQSDIEKSHLEKLLGRIHPEAPSEEKEQIAKVLTEYQDVFSKPGEIGLVNCYKHKIQLIEGAKPVKKAPYRKPALLEKFERETVQDLLNKGIIRPSHSPWASGVVIVTEGHKNSEGQKSPRLAVGYRNLNSQIQQDSFPLLNIQTVLDWIGSRANFISVMDCSKGFWSIPLEEESIPLTSFICSLGLFEFLRLPFGISTGSQAMQRVISIILCGLMWESVLAFIDDIILADKTIQNHVRHLRATLARFREHGIKLNVEKSYFLKPNIKILGHIISKEGISADMSKVSAILKIPPPQKPNQLKELQHFLGCANYFRRYIANYSTISEPLTKLTRKNIPYIWGTEQEQAFQALKFHLTNPPLLAFYDPDRPIHIQCDASGVGIGSCLMQLNEKGHEQPVAYASKTLNEYQRRYNNTEREFYAIYHALRVFHPYIYGKKFTIFTDHQTITQIKFASQTEKTSNRLTTWALLLQEHNCTLRYRKGSEQKIADGLSRLPIEDPERGNGLSERLNATIGRMIAHFVNQQHSDWDKKLYDLQFAYNTSVQESTKQTPFKIIYGRNPNFLFDFKENINDTSSKIELQELRKQVKAVLELEQQRYKEREDAWRKPVYYEIGQVVKLKYPKKTKIIGQSLKFIPHYLGEYKKDQDKRTN</sequence>
<dbReference type="InterPro" id="IPR043502">
    <property type="entry name" value="DNA/RNA_pol_sf"/>
</dbReference>
<dbReference type="CDD" id="cd01647">
    <property type="entry name" value="RT_LTR"/>
    <property type="match status" value="1"/>
</dbReference>
<dbReference type="InterPro" id="IPR043128">
    <property type="entry name" value="Rev_trsase/Diguanyl_cyclase"/>
</dbReference>
<evidence type="ECO:0000256" key="2">
    <source>
        <dbReference type="ARBA" id="ARBA00022695"/>
    </source>
</evidence>
<evidence type="ECO:0000256" key="3">
    <source>
        <dbReference type="ARBA" id="ARBA00022722"/>
    </source>
</evidence>
<accession>A0A226DGM3</accession>
<proteinExistence type="predicted"/>
<protein>
    <submittedName>
        <fullName evidence="8">Retrovirus-related Pol polyprotein from transposon opus</fullName>
    </submittedName>
</protein>
<dbReference type="Proteomes" id="UP000198287">
    <property type="component" value="Unassembled WGS sequence"/>
</dbReference>
<dbReference type="GO" id="GO:0003676">
    <property type="term" value="F:nucleic acid binding"/>
    <property type="evidence" value="ECO:0007669"/>
    <property type="project" value="InterPro"/>
</dbReference>
<keyword evidence="4" id="KW-0255">Endonuclease</keyword>
<evidence type="ECO:0000256" key="1">
    <source>
        <dbReference type="ARBA" id="ARBA00022679"/>
    </source>
</evidence>
<dbReference type="PANTHER" id="PTHR37984">
    <property type="entry name" value="PROTEIN CBG26694"/>
    <property type="match status" value="1"/>
</dbReference>
<keyword evidence="9" id="KW-1185">Reference proteome</keyword>
<dbReference type="SUPFAM" id="SSF53098">
    <property type="entry name" value="Ribonuclease H-like"/>
    <property type="match status" value="1"/>
</dbReference>
<evidence type="ECO:0000256" key="5">
    <source>
        <dbReference type="ARBA" id="ARBA00022801"/>
    </source>
</evidence>
<name>A0A226DGM3_FOLCA</name>
<dbReference type="OMA" id="HSITINT"/>
<dbReference type="EMBL" id="LNIX01000019">
    <property type="protein sequence ID" value="OXA44383.1"/>
    <property type="molecule type" value="Genomic_DNA"/>
</dbReference>
<dbReference type="FunFam" id="3.30.70.270:FF:000026">
    <property type="entry name" value="Transposon Ty3-G Gag-Pol polyprotein"/>
    <property type="match status" value="1"/>
</dbReference>
<dbReference type="GO" id="GO:0003964">
    <property type="term" value="F:RNA-directed DNA polymerase activity"/>
    <property type="evidence" value="ECO:0007669"/>
    <property type="project" value="UniProtKB-KW"/>
</dbReference>
<keyword evidence="6" id="KW-0695">RNA-directed DNA polymerase</keyword>
<dbReference type="PROSITE" id="PS50878">
    <property type="entry name" value="RT_POL"/>
    <property type="match status" value="1"/>
</dbReference>
<dbReference type="Pfam" id="PF00078">
    <property type="entry name" value="RVT_1"/>
    <property type="match status" value="1"/>
</dbReference>
<keyword evidence="3" id="KW-0540">Nuclease</keyword>
<keyword evidence="5" id="KW-0378">Hydrolase</keyword>
<dbReference type="GO" id="GO:0042575">
    <property type="term" value="C:DNA polymerase complex"/>
    <property type="evidence" value="ECO:0007669"/>
    <property type="project" value="UniProtKB-ARBA"/>
</dbReference>
<dbReference type="FunFam" id="3.10.20.370:FF:000001">
    <property type="entry name" value="Retrovirus-related Pol polyprotein from transposon 17.6-like protein"/>
    <property type="match status" value="1"/>
</dbReference>
<dbReference type="InterPro" id="IPR050951">
    <property type="entry name" value="Retrovirus_Pol_polyprotein"/>
</dbReference>
<dbReference type="Gene3D" id="3.10.10.10">
    <property type="entry name" value="HIV Type 1 Reverse Transcriptase, subunit A, domain 1"/>
    <property type="match status" value="1"/>
</dbReference>
<dbReference type="GO" id="GO:0004519">
    <property type="term" value="F:endonuclease activity"/>
    <property type="evidence" value="ECO:0007669"/>
    <property type="project" value="UniProtKB-KW"/>
</dbReference>
<organism evidence="8 9">
    <name type="scientific">Folsomia candida</name>
    <name type="common">Springtail</name>
    <dbReference type="NCBI Taxonomy" id="158441"/>
    <lineage>
        <taxon>Eukaryota</taxon>
        <taxon>Metazoa</taxon>
        <taxon>Ecdysozoa</taxon>
        <taxon>Arthropoda</taxon>
        <taxon>Hexapoda</taxon>
        <taxon>Collembola</taxon>
        <taxon>Entomobryomorpha</taxon>
        <taxon>Isotomoidea</taxon>
        <taxon>Isotomidae</taxon>
        <taxon>Proisotominae</taxon>
        <taxon>Folsomia</taxon>
    </lineage>
</organism>
<comment type="caution">
    <text evidence="8">The sequence shown here is derived from an EMBL/GenBank/DDBJ whole genome shotgun (WGS) entry which is preliminary data.</text>
</comment>
<keyword evidence="2" id="KW-0548">Nucleotidyltransferase</keyword>
<dbReference type="Gene3D" id="3.30.70.270">
    <property type="match status" value="2"/>
</dbReference>
<dbReference type="Gene3D" id="3.30.420.10">
    <property type="entry name" value="Ribonuclease H-like superfamily/Ribonuclease H"/>
    <property type="match status" value="1"/>
</dbReference>
<evidence type="ECO:0000259" key="7">
    <source>
        <dbReference type="PROSITE" id="PS50878"/>
    </source>
</evidence>
<evidence type="ECO:0000313" key="9">
    <source>
        <dbReference type="Proteomes" id="UP000198287"/>
    </source>
</evidence>
<dbReference type="Pfam" id="PF17917">
    <property type="entry name" value="RT_RNaseH"/>
    <property type="match status" value="1"/>
</dbReference>
<evidence type="ECO:0000256" key="6">
    <source>
        <dbReference type="ARBA" id="ARBA00022918"/>
    </source>
</evidence>